<evidence type="ECO:0000256" key="2">
    <source>
        <dbReference type="ARBA" id="ARBA00022679"/>
    </source>
</evidence>
<reference evidence="4" key="1">
    <citation type="submission" date="2022-03" db="EMBL/GenBank/DDBJ databases">
        <authorList>
            <person name="Gao J."/>
        </authorList>
    </citation>
    <scope>NUCLEOTIDE SEQUENCE</scope>
    <source>
        <strain evidence="4">2-19</strain>
    </source>
</reference>
<evidence type="ECO:0000313" key="4">
    <source>
        <dbReference type="EMBL" id="UVD54632.1"/>
    </source>
</evidence>
<accession>A0A976SYF4</accession>
<keyword evidence="3" id="KW-0548">Nucleotidyltransferase</keyword>
<protein>
    <submittedName>
        <fullName evidence="4">RNA-dependent RNA polymerase</fullName>
    </submittedName>
</protein>
<evidence type="ECO:0000256" key="1">
    <source>
        <dbReference type="ARBA" id="ARBA00022484"/>
    </source>
</evidence>
<name>A0A976SYF4_9VIRU</name>
<dbReference type="GO" id="GO:0003968">
    <property type="term" value="F:RNA-directed RNA polymerase activity"/>
    <property type="evidence" value="ECO:0007669"/>
    <property type="project" value="UniProtKB-KW"/>
</dbReference>
<keyword evidence="2" id="KW-0808">Transferase</keyword>
<dbReference type="EMBL" id="ON093077">
    <property type="protein sequence ID" value="UVD54632.1"/>
    <property type="molecule type" value="Genomic_RNA"/>
</dbReference>
<keyword evidence="1 4" id="KW-0696">RNA-directed RNA polymerase</keyword>
<sequence>MVLTRSGKAAGVGSPVSSTLGRLRFLTEGLGVSLNIEVPTLPELPTLGAVKEFCSGLLEKPSSHPWGEWWASLSQAKRFSFAHSLFLFRKVIPLEGDPISQADSYVRKMSTSGGRADASLLAFVTKEIPRLFPRGWDRHYRSRASGLLLPVKSCLEAGRRRGGGRYRNSQLRYLRRVALGWETVESPDVRARVTCVPDGCKLRTVTVSSVDQAALKPLHDTLYDHISTQDWLLRGDAVPGQFSSFGLRKGEVYVSGDYEAATDNLSMEVSQCVLRVLSSHSPCVPKSVWDLALARSQAFLYTERLCAPQRRGQLMGTFLSFPLLCLVNYLVFRWLVPRRGVPVRVNGDDIVFRCRPEEAERWADGVVGSGLVLSKGKTLVNEGVFTLNSTLFAGCKVGCRALPFVRSKALFTAPESVSALAGQLSSLCPGFNGLSRCHWQVHFLRNFSRLVWVSQRSLTRGLGLRLRESVIRQAGLLRRERFYLSLSKEEPLPSLPLEYAHTPFPQGFASYTRAEAGLSKGAWRGARAVEGSFLLACRLYAQMPVRPPSCGDWRAVLWRGTPRFWEPRSCIRKCFERTWRRLCGPFAQVVGPGRVEERLMLPVGEDEIEQRKGLGWVVRPLVDGA</sequence>
<proteinExistence type="predicted"/>
<organism evidence="4">
    <name type="scientific">Verticillium dahliae magoulivirus 1</name>
    <dbReference type="NCBI Taxonomy" id="2973838"/>
    <lineage>
        <taxon>Viruses</taxon>
        <taxon>Riboviria</taxon>
        <taxon>Orthornavirae</taxon>
        <taxon>Lenarviricota</taxon>
        <taxon>Miaviricetes</taxon>
        <taxon>Ourlivirales</taxon>
        <taxon>Botourmiaviridae</taxon>
        <taxon>Magoulivirus</taxon>
    </lineage>
</organism>
<dbReference type="SUPFAM" id="SSF56672">
    <property type="entry name" value="DNA/RNA polymerases"/>
    <property type="match status" value="1"/>
</dbReference>
<evidence type="ECO:0000256" key="3">
    <source>
        <dbReference type="ARBA" id="ARBA00022695"/>
    </source>
</evidence>
<dbReference type="InterPro" id="IPR043502">
    <property type="entry name" value="DNA/RNA_pol_sf"/>
</dbReference>